<name>A0A804JUI0_MUSAM</name>
<dbReference type="Gene3D" id="3.40.50.300">
    <property type="entry name" value="P-loop containing nucleotide triphosphate hydrolases"/>
    <property type="match status" value="2"/>
</dbReference>
<gene>
    <name evidence="1" type="ORF">GSMUA_44000.1</name>
</gene>
<accession>A0A804JUI0</accession>
<proteinExistence type="predicted"/>
<sequence length="167" mass="18640">MKRRLDLRLIVTSATLDADKFSGYFFNCKIFTIPGRTFLVETLYTKQPETDYLDAALITEIDHACQSLYERMKGLGKNVPELIILPVNIALPSEMQSRIFDLAPPGKEERLDSLVITPFPQASAKPRAGCAGHTGPGKCHNEMSPITIPEIQRINLGFTTLTMGLWE</sequence>
<dbReference type="EMBL" id="HG996473">
    <property type="protein sequence ID" value="CAG1856238.1"/>
    <property type="molecule type" value="Genomic_DNA"/>
</dbReference>
<dbReference type="EnsemblPlants" id="Ma07_t10860.1">
    <property type="protein sequence ID" value="Ma07_p10860.1"/>
    <property type="gene ID" value="Ma07_g10860"/>
</dbReference>
<dbReference type="SUPFAM" id="SSF52540">
    <property type="entry name" value="P-loop containing nucleoside triphosphate hydrolases"/>
    <property type="match status" value="1"/>
</dbReference>
<dbReference type="InterPro" id="IPR027417">
    <property type="entry name" value="P-loop_NTPase"/>
</dbReference>
<evidence type="ECO:0000313" key="2">
    <source>
        <dbReference type="EnsemblPlants" id="Ma07_p10860.1"/>
    </source>
</evidence>
<keyword evidence="3" id="KW-1185">Reference proteome</keyword>
<reference evidence="1" key="1">
    <citation type="submission" date="2021-03" db="EMBL/GenBank/DDBJ databases">
        <authorList>
            <consortium name="Genoscope - CEA"/>
            <person name="William W."/>
        </authorList>
    </citation>
    <scope>NUCLEOTIDE SEQUENCE</scope>
    <source>
        <strain evidence="1">Doubled-haploid Pahang</strain>
    </source>
</reference>
<dbReference type="Proteomes" id="UP000012960">
    <property type="component" value="Unplaced"/>
</dbReference>
<dbReference type="InParanoid" id="A0A804JUI0"/>
<organism evidence="2 3">
    <name type="scientific">Musa acuminata subsp. malaccensis</name>
    <name type="common">Wild banana</name>
    <name type="synonym">Musa malaccensis</name>
    <dbReference type="NCBI Taxonomy" id="214687"/>
    <lineage>
        <taxon>Eukaryota</taxon>
        <taxon>Viridiplantae</taxon>
        <taxon>Streptophyta</taxon>
        <taxon>Embryophyta</taxon>
        <taxon>Tracheophyta</taxon>
        <taxon>Spermatophyta</taxon>
        <taxon>Magnoliopsida</taxon>
        <taxon>Liliopsida</taxon>
        <taxon>Zingiberales</taxon>
        <taxon>Musaceae</taxon>
        <taxon>Musa</taxon>
    </lineage>
</organism>
<protein>
    <submittedName>
        <fullName evidence="1">(wild Malaysian banana) hypothetical protein</fullName>
    </submittedName>
</protein>
<dbReference type="PANTHER" id="PTHR18934">
    <property type="entry name" value="ATP-DEPENDENT RNA HELICASE"/>
    <property type="match status" value="1"/>
</dbReference>
<reference evidence="2" key="2">
    <citation type="submission" date="2021-05" db="UniProtKB">
        <authorList>
            <consortium name="EnsemblPlants"/>
        </authorList>
    </citation>
    <scope>IDENTIFICATION</scope>
    <source>
        <strain evidence="2">subsp. malaccensis</strain>
    </source>
</reference>
<dbReference type="Gramene" id="Ma07_t10860.1">
    <property type="protein sequence ID" value="Ma07_p10860.1"/>
    <property type="gene ID" value="Ma07_g10860"/>
</dbReference>
<evidence type="ECO:0000313" key="3">
    <source>
        <dbReference type="Proteomes" id="UP000012960"/>
    </source>
</evidence>
<dbReference type="AlphaFoldDB" id="A0A804JUI0"/>
<dbReference type="PANTHER" id="PTHR18934:SF85">
    <property type="entry name" value="ATP-DEPENDENT RNA HELICASE DHX8"/>
    <property type="match status" value="1"/>
</dbReference>
<evidence type="ECO:0000313" key="1">
    <source>
        <dbReference type="EMBL" id="CAG1856238.1"/>
    </source>
</evidence>